<sequence length="140" mass="16009">MINFSVIVRAVYAHNDSFSSKKELFFTVTTPLSSMKAKRFEEVAKLDSLCFLELHGIISTRLLSLKTHYSAYPVFKIIDGFWLGNYPAQVAVGIGVYSSRKIVCLNLPWMMRTRSFCESLTTKSYDDNFIASLRFSLYCC</sequence>
<protein>
    <submittedName>
        <fullName evidence="1">Uncharacterized protein</fullName>
    </submittedName>
</protein>
<evidence type="ECO:0000313" key="2">
    <source>
        <dbReference type="Proteomes" id="UP000828941"/>
    </source>
</evidence>
<name>A0ACB9PD51_BAUVA</name>
<keyword evidence="2" id="KW-1185">Reference proteome</keyword>
<dbReference type="EMBL" id="CM039430">
    <property type="protein sequence ID" value="KAI4345864.1"/>
    <property type="molecule type" value="Genomic_DNA"/>
</dbReference>
<accession>A0ACB9PD51</accession>
<organism evidence="1 2">
    <name type="scientific">Bauhinia variegata</name>
    <name type="common">Purple orchid tree</name>
    <name type="synonym">Phanera variegata</name>
    <dbReference type="NCBI Taxonomy" id="167791"/>
    <lineage>
        <taxon>Eukaryota</taxon>
        <taxon>Viridiplantae</taxon>
        <taxon>Streptophyta</taxon>
        <taxon>Embryophyta</taxon>
        <taxon>Tracheophyta</taxon>
        <taxon>Spermatophyta</taxon>
        <taxon>Magnoliopsida</taxon>
        <taxon>eudicotyledons</taxon>
        <taxon>Gunneridae</taxon>
        <taxon>Pentapetalae</taxon>
        <taxon>rosids</taxon>
        <taxon>fabids</taxon>
        <taxon>Fabales</taxon>
        <taxon>Fabaceae</taxon>
        <taxon>Cercidoideae</taxon>
        <taxon>Cercideae</taxon>
        <taxon>Bauhiniinae</taxon>
        <taxon>Bauhinia</taxon>
    </lineage>
</organism>
<reference evidence="1 2" key="1">
    <citation type="journal article" date="2022" name="DNA Res.">
        <title>Chromosomal-level genome assembly of the orchid tree Bauhinia variegata (Leguminosae; Cercidoideae) supports the allotetraploid origin hypothesis of Bauhinia.</title>
        <authorList>
            <person name="Zhong Y."/>
            <person name="Chen Y."/>
            <person name="Zheng D."/>
            <person name="Pang J."/>
            <person name="Liu Y."/>
            <person name="Luo S."/>
            <person name="Meng S."/>
            <person name="Qian L."/>
            <person name="Wei D."/>
            <person name="Dai S."/>
            <person name="Zhou R."/>
        </authorList>
    </citation>
    <scope>NUCLEOTIDE SEQUENCE [LARGE SCALE GENOMIC DNA]</scope>
    <source>
        <strain evidence="1">BV-YZ2020</strain>
    </source>
</reference>
<dbReference type="Proteomes" id="UP000828941">
    <property type="component" value="Chromosome 5"/>
</dbReference>
<comment type="caution">
    <text evidence="1">The sequence shown here is derived from an EMBL/GenBank/DDBJ whole genome shotgun (WGS) entry which is preliminary data.</text>
</comment>
<evidence type="ECO:0000313" key="1">
    <source>
        <dbReference type="EMBL" id="KAI4345864.1"/>
    </source>
</evidence>
<gene>
    <name evidence="1" type="ORF">L6164_012952</name>
</gene>
<proteinExistence type="predicted"/>